<protein>
    <submittedName>
        <fullName evidence="1">Uncharacterized protein</fullName>
    </submittedName>
</protein>
<accession>A0A0K2YC22</accession>
<dbReference type="AlphaFoldDB" id="A0A0K2YC22"/>
<dbReference type="Proteomes" id="UP000046090">
    <property type="component" value="Unassembled WGS sequence"/>
</dbReference>
<proteinExistence type="predicted"/>
<reference evidence="2" key="1">
    <citation type="submission" date="2014-12" db="EMBL/GenBank/DDBJ databases">
        <authorList>
            <person name="Smet A."/>
        </authorList>
    </citation>
    <scope>NUCLEOTIDE SEQUENCE [LARGE SCALE GENOMIC DNA]</scope>
</reference>
<evidence type="ECO:0000313" key="2">
    <source>
        <dbReference type="Proteomes" id="UP000046090"/>
    </source>
</evidence>
<keyword evidence="2" id="KW-1185">Reference proteome</keyword>
<organism evidence="1 2">
    <name type="scientific">Helicobacter heilmannii</name>
    <dbReference type="NCBI Taxonomy" id="35817"/>
    <lineage>
        <taxon>Bacteria</taxon>
        <taxon>Pseudomonadati</taxon>
        <taxon>Campylobacterota</taxon>
        <taxon>Epsilonproteobacteria</taxon>
        <taxon>Campylobacterales</taxon>
        <taxon>Helicobacteraceae</taxon>
        <taxon>Helicobacter</taxon>
    </lineage>
</organism>
<sequence length="82" mass="9657">MVQEQRRVGDRPTMTLQLHTEQERVVQDLKGIRDSLTAQLVLFNRIICNNSHCFHCNITPKGSKECFYCKEFMRRRCVALSK</sequence>
<dbReference type="EMBL" id="CDMK01000002">
    <property type="protein sequence ID" value="CRI34535.1"/>
    <property type="molecule type" value="Genomic_DNA"/>
</dbReference>
<evidence type="ECO:0000313" key="1">
    <source>
        <dbReference type="EMBL" id="CRI34535.1"/>
    </source>
</evidence>
<name>A0A0K2YC22_HELHE</name>
<gene>
    <name evidence="1" type="ORF">HHE01_03360</name>
</gene>